<dbReference type="EMBL" id="CP020442">
    <property type="protein sequence ID" value="ARC37336.1"/>
    <property type="molecule type" value="Genomic_DNA"/>
</dbReference>
<organism evidence="1 2">
    <name type="scientific">Paracoccus yeei</name>
    <dbReference type="NCBI Taxonomy" id="147645"/>
    <lineage>
        <taxon>Bacteria</taxon>
        <taxon>Pseudomonadati</taxon>
        <taxon>Pseudomonadota</taxon>
        <taxon>Alphaproteobacteria</taxon>
        <taxon>Rhodobacterales</taxon>
        <taxon>Paracoccaceae</taxon>
        <taxon>Paracoccus</taxon>
    </lineage>
</organism>
<keyword evidence="2" id="KW-1185">Reference proteome</keyword>
<evidence type="ECO:0000313" key="1">
    <source>
        <dbReference type="EMBL" id="ARC37336.1"/>
    </source>
</evidence>
<proteinExistence type="predicted"/>
<name>A0A1V0GTZ4_9RHOB</name>
<dbReference type="KEGG" id="pye:A6J80_14010"/>
<evidence type="ECO:0000313" key="2">
    <source>
        <dbReference type="Proteomes" id="UP000191257"/>
    </source>
</evidence>
<dbReference type="RefSeq" id="WP_080621904.1">
    <property type="nucleotide sequence ID" value="NZ_CAWMZI010000001.1"/>
</dbReference>
<protein>
    <submittedName>
        <fullName evidence="1">Uncharacterized protein</fullName>
    </submittedName>
</protein>
<accession>A0A1V0GTZ4</accession>
<dbReference type="Proteomes" id="UP000191257">
    <property type="component" value="Chromosome"/>
</dbReference>
<reference evidence="1" key="1">
    <citation type="submission" date="2017-12" db="EMBL/GenBank/DDBJ databases">
        <title>FDA dAtabase for Regulatory Grade micrObial Sequences (FDA-ARGOS): Supporting development and validation of Infectious Disease Dx tests.</title>
        <authorList>
            <person name="Campos J."/>
            <person name="Goldberg B."/>
            <person name="Tallon L."/>
            <person name="Sadzewicz L."/>
            <person name="Sengamalay N."/>
            <person name="Ott S."/>
            <person name="Godinez A."/>
            <person name="Nagaraj S."/>
            <person name="Vyas G."/>
            <person name="Aluvathingal J."/>
            <person name="Nadendla S."/>
            <person name="Geyer C."/>
            <person name="Nandy P."/>
            <person name="Hobson J."/>
            <person name="Sichtig H."/>
        </authorList>
    </citation>
    <scope>NUCLEOTIDE SEQUENCE</scope>
    <source>
        <strain evidence="1">FDAARGOS_252</strain>
    </source>
</reference>
<sequence length="231" mass="25481">MQQPAREPVHGTQIGARSIARAGLAQPLAPELVAALRYAIAEEAGRIGLDPAAVTERMTQRAANAWQERDWTRKDLLAVASHQRLDLDSDTGRRTAASLVGGFYASTARLVERSLERRPESDRLTRALGAIAESLSAHGTVAFQSDEHAARFARDLKDRYGEDLMARLAQGDDRALAIDIPDPKDHQAAVRATAAAAERHESIGMTLQQAWQVKERFKEREAGGEERERER</sequence>
<dbReference type="AlphaFoldDB" id="A0A1V0GTZ4"/>
<gene>
    <name evidence="1" type="ORF">A6J80_14010</name>
</gene>
<dbReference type="STRING" id="147645.A6J80_14010"/>